<dbReference type="HAMAP" id="MF_00003">
    <property type="entry name" value="RbfA"/>
    <property type="match status" value="1"/>
</dbReference>
<keyword evidence="1 2" id="KW-0690">Ribosome biogenesis</keyword>
<comment type="caution">
    <text evidence="3">The sequence shown here is derived from an EMBL/GenBank/DDBJ whole genome shotgun (WGS) entry which is preliminary data.</text>
</comment>
<dbReference type="PANTHER" id="PTHR33515">
    <property type="entry name" value="RIBOSOME-BINDING FACTOR A, CHLOROPLASTIC-RELATED"/>
    <property type="match status" value="1"/>
</dbReference>
<dbReference type="NCBIfam" id="TIGR00082">
    <property type="entry name" value="rbfA"/>
    <property type="match status" value="1"/>
</dbReference>
<evidence type="ECO:0000313" key="3">
    <source>
        <dbReference type="EMBL" id="TNJ36616.1"/>
    </source>
</evidence>
<keyword evidence="2" id="KW-0963">Cytoplasm</keyword>
<organism evidence="3 4">
    <name type="scientific">Prosthecochloris vibrioformis</name>
    <name type="common">Chlorobium vibrioforme</name>
    <dbReference type="NCBI Taxonomy" id="1098"/>
    <lineage>
        <taxon>Bacteria</taxon>
        <taxon>Pseudomonadati</taxon>
        <taxon>Chlorobiota</taxon>
        <taxon>Chlorobiia</taxon>
        <taxon>Chlorobiales</taxon>
        <taxon>Chlorobiaceae</taxon>
        <taxon>Prosthecochloris</taxon>
    </lineage>
</organism>
<dbReference type="PANTHER" id="PTHR33515:SF1">
    <property type="entry name" value="RIBOSOME-BINDING FACTOR A, CHLOROPLASTIC-RELATED"/>
    <property type="match status" value="1"/>
</dbReference>
<dbReference type="Pfam" id="PF02033">
    <property type="entry name" value="RBFA"/>
    <property type="match status" value="1"/>
</dbReference>
<comment type="similarity">
    <text evidence="2">Belongs to the RbfA family.</text>
</comment>
<dbReference type="InterPro" id="IPR023799">
    <property type="entry name" value="RbfA_dom_sf"/>
</dbReference>
<dbReference type="SUPFAM" id="SSF89919">
    <property type="entry name" value="Ribosome-binding factor A, RbfA"/>
    <property type="match status" value="1"/>
</dbReference>
<dbReference type="GO" id="GO:0043024">
    <property type="term" value="F:ribosomal small subunit binding"/>
    <property type="evidence" value="ECO:0007669"/>
    <property type="project" value="TreeGrafter"/>
</dbReference>
<reference evidence="3 4" key="1">
    <citation type="submission" date="2019-05" db="EMBL/GenBank/DDBJ databases">
        <title>Draft Whole-Genome sequence of the green sulfur bacterium Prosthecochloris vibrioformis DSM 260.</title>
        <authorList>
            <person name="Meyer T.E."/>
            <person name="Kyndt J.A."/>
        </authorList>
    </citation>
    <scope>NUCLEOTIDE SEQUENCE [LARGE SCALE GENOMIC DNA]</scope>
    <source>
        <strain evidence="3 4">DSM 260</strain>
    </source>
</reference>
<proteinExistence type="inferred from homology"/>
<dbReference type="InterPro" id="IPR000238">
    <property type="entry name" value="RbfA"/>
</dbReference>
<comment type="subunit">
    <text evidence="2">Monomer. Binds 30S ribosomal subunits, but not 50S ribosomal subunits or 70S ribosomes.</text>
</comment>
<comment type="subcellular location">
    <subcellularLocation>
        <location evidence="2">Cytoplasm</location>
    </subcellularLocation>
</comment>
<name>A0A5C4RZB0_PROVB</name>
<dbReference type="RefSeq" id="WP_068866231.1">
    <property type="nucleotide sequence ID" value="NZ_VDCI01000004.1"/>
</dbReference>
<gene>
    <name evidence="2 3" type="primary">rbfA</name>
    <name evidence="3" type="ORF">FGF68_05980</name>
</gene>
<evidence type="ECO:0000256" key="1">
    <source>
        <dbReference type="ARBA" id="ARBA00022517"/>
    </source>
</evidence>
<comment type="function">
    <text evidence="2">One of several proteins that assist in the late maturation steps of the functional core of the 30S ribosomal subunit. Associates with free 30S ribosomal subunits (but not with 30S subunits that are part of 70S ribosomes or polysomes). Required for efficient processing of 16S rRNA. May interact with the 5'-terminal helix region of 16S rRNA.</text>
</comment>
<sequence length="122" mass="13976">MSIRTEKVASLLQRELGAIFEKELPRSGPILTIVDVKVTADLGIARVYVSLIGGEKERTELMATLQEETRTIRKLLSSRIRNQFRRIPELEFFEDEQYEKARRIEELLKTALDGSKEEPGEG</sequence>
<accession>A0A5C4RZB0</accession>
<dbReference type="GO" id="GO:0030490">
    <property type="term" value="P:maturation of SSU-rRNA"/>
    <property type="evidence" value="ECO:0007669"/>
    <property type="project" value="UniProtKB-UniRule"/>
</dbReference>
<protein>
    <recommendedName>
        <fullName evidence="2">Ribosome-binding factor A</fullName>
    </recommendedName>
</protein>
<dbReference type="GO" id="GO:0005829">
    <property type="term" value="C:cytosol"/>
    <property type="evidence" value="ECO:0007669"/>
    <property type="project" value="TreeGrafter"/>
</dbReference>
<dbReference type="InterPro" id="IPR015946">
    <property type="entry name" value="KH_dom-like_a/b"/>
</dbReference>
<evidence type="ECO:0000256" key="2">
    <source>
        <dbReference type="HAMAP-Rule" id="MF_00003"/>
    </source>
</evidence>
<dbReference type="Proteomes" id="UP000309544">
    <property type="component" value="Unassembled WGS sequence"/>
</dbReference>
<evidence type="ECO:0000313" key="4">
    <source>
        <dbReference type="Proteomes" id="UP000309544"/>
    </source>
</evidence>
<keyword evidence="4" id="KW-1185">Reference proteome</keyword>
<dbReference type="EMBL" id="VDCI01000004">
    <property type="protein sequence ID" value="TNJ36616.1"/>
    <property type="molecule type" value="Genomic_DNA"/>
</dbReference>
<dbReference type="Gene3D" id="3.30.300.20">
    <property type="match status" value="1"/>
</dbReference>
<dbReference type="AlphaFoldDB" id="A0A5C4RZB0"/>